<protein>
    <recommendedName>
        <fullName evidence="4">O-Antigen ligase</fullName>
    </recommendedName>
</protein>
<evidence type="ECO:0000256" key="1">
    <source>
        <dbReference type="SAM" id="Phobius"/>
    </source>
</evidence>
<accession>A0A1H6CKA0</accession>
<dbReference type="RefSeq" id="WP_200818852.1">
    <property type="nucleotide sequence ID" value="NZ_CP049246.1"/>
</dbReference>
<dbReference type="EMBL" id="FNUT01000016">
    <property type="protein sequence ID" value="SEG73372.1"/>
    <property type="molecule type" value="Genomic_DNA"/>
</dbReference>
<feature type="transmembrane region" description="Helical" evidence="1">
    <location>
        <begin position="120"/>
        <end position="139"/>
    </location>
</feature>
<feature type="transmembrane region" description="Helical" evidence="1">
    <location>
        <begin position="32"/>
        <end position="49"/>
    </location>
</feature>
<organism evidence="2 3">
    <name type="scientific">Sphingobacterium lactis</name>
    <dbReference type="NCBI Taxonomy" id="797291"/>
    <lineage>
        <taxon>Bacteria</taxon>
        <taxon>Pseudomonadati</taxon>
        <taxon>Bacteroidota</taxon>
        <taxon>Sphingobacteriia</taxon>
        <taxon>Sphingobacteriales</taxon>
        <taxon>Sphingobacteriaceae</taxon>
        <taxon>Sphingobacterium</taxon>
    </lineage>
</organism>
<feature type="transmembrane region" description="Helical" evidence="1">
    <location>
        <begin position="254"/>
        <end position="273"/>
    </location>
</feature>
<feature type="transmembrane region" description="Helical" evidence="1">
    <location>
        <begin position="56"/>
        <end position="78"/>
    </location>
</feature>
<keyword evidence="1" id="KW-0472">Membrane</keyword>
<sequence>MGNLLKFLFLGTVVSFFLFPISFVGLPVGLNTKVMLAGFGGIMTVYRFFELWKVRMTYGLLASTLIALVFSFICFISTDINHTDDYSYATYIGSFAIWLLAAYAVTEFIRFFYGEVSFKILTFYIAGVCFAQCVLAMIIDNVPAFRSLVDAVVFQGQDFLKRVDRLYGIGAFLDPAGVRFSICLIMIAGLLSENEEVRKSNKNITFLLIAYFTIVVIGNSISRTTIIGFGGSLILFFLSSGLFSFIIKLDSIKLGVLSFVIIAIGVVATVYFYQTSDSFYDQMRFAFEGFFSWVETGEWRTDSTDKLNNEMWIWPTDTKTWIIGSGVFDNYIYSTDIGYCRFILYCGLTGFSVFAVLFVFNALYFMSKHKGYRLMFFVFLAITFVIWLKVATDIFFIYALFYCVDYFTAEEEVKDTELIEKNEGNLLYPRYV</sequence>
<evidence type="ECO:0000313" key="2">
    <source>
        <dbReference type="EMBL" id="SEG73372.1"/>
    </source>
</evidence>
<dbReference type="Proteomes" id="UP000236731">
    <property type="component" value="Unassembled WGS sequence"/>
</dbReference>
<evidence type="ECO:0000313" key="3">
    <source>
        <dbReference type="Proteomes" id="UP000236731"/>
    </source>
</evidence>
<keyword evidence="1" id="KW-1133">Transmembrane helix</keyword>
<feature type="transmembrane region" description="Helical" evidence="1">
    <location>
        <begin position="376"/>
        <end position="401"/>
    </location>
</feature>
<feature type="transmembrane region" description="Helical" evidence="1">
    <location>
        <begin position="7"/>
        <end position="26"/>
    </location>
</feature>
<name>A0A1H6CKA0_9SPHI</name>
<feature type="transmembrane region" description="Helical" evidence="1">
    <location>
        <begin position="342"/>
        <end position="364"/>
    </location>
</feature>
<reference evidence="3" key="1">
    <citation type="submission" date="2016-10" db="EMBL/GenBank/DDBJ databases">
        <authorList>
            <person name="Varghese N."/>
            <person name="Submissions S."/>
        </authorList>
    </citation>
    <scope>NUCLEOTIDE SEQUENCE [LARGE SCALE GENOMIC DNA]</scope>
    <source>
        <strain evidence="3">DSM 22361</strain>
    </source>
</reference>
<feature type="transmembrane region" description="Helical" evidence="1">
    <location>
        <begin position="227"/>
        <end position="247"/>
    </location>
</feature>
<feature type="transmembrane region" description="Helical" evidence="1">
    <location>
        <begin position="90"/>
        <end position="113"/>
    </location>
</feature>
<feature type="transmembrane region" description="Helical" evidence="1">
    <location>
        <begin position="166"/>
        <end position="191"/>
    </location>
</feature>
<keyword evidence="3" id="KW-1185">Reference proteome</keyword>
<evidence type="ECO:0008006" key="4">
    <source>
        <dbReference type="Google" id="ProtNLM"/>
    </source>
</evidence>
<dbReference type="AlphaFoldDB" id="A0A1H6CKA0"/>
<keyword evidence="1" id="KW-0812">Transmembrane</keyword>
<gene>
    <name evidence="2" type="ORF">SAMN05421877_11658</name>
</gene>
<proteinExistence type="predicted"/>
<feature type="transmembrane region" description="Helical" evidence="1">
    <location>
        <begin position="203"/>
        <end position="221"/>
    </location>
</feature>